<organism evidence="1 2">
    <name type="scientific">Haloferax namakaokahaiae</name>
    <dbReference type="NCBI Taxonomy" id="1748331"/>
    <lineage>
        <taxon>Archaea</taxon>
        <taxon>Methanobacteriati</taxon>
        <taxon>Methanobacteriota</taxon>
        <taxon>Stenosarchaea group</taxon>
        <taxon>Halobacteria</taxon>
        <taxon>Halobacteriales</taxon>
        <taxon>Haloferacaceae</taxon>
        <taxon>Haloferax</taxon>
    </lineage>
</organism>
<reference evidence="1 2" key="1">
    <citation type="journal article" date="2019" name="Int. J. Syst. Evol. Microbiol.">
        <title>The Global Catalogue of Microorganisms (GCM) 10K type strain sequencing project: providing services to taxonomists for standard genome sequencing and annotation.</title>
        <authorList>
            <consortium name="The Broad Institute Genomics Platform"/>
            <consortium name="The Broad Institute Genome Sequencing Center for Infectious Disease"/>
            <person name="Wu L."/>
            <person name="Ma J."/>
        </authorList>
    </citation>
    <scope>NUCLEOTIDE SEQUENCE [LARGE SCALE GENOMIC DNA]</scope>
    <source>
        <strain evidence="1 2">DSM 29988</strain>
    </source>
</reference>
<evidence type="ECO:0008006" key="3">
    <source>
        <dbReference type="Google" id="ProtNLM"/>
    </source>
</evidence>
<name>A0ABD5ZIY1_9EURY</name>
<accession>A0ABD5ZIY1</accession>
<gene>
    <name evidence="1" type="ORF">ACFQJC_17185</name>
</gene>
<dbReference type="PROSITE" id="PS51257">
    <property type="entry name" value="PROKAR_LIPOPROTEIN"/>
    <property type="match status" value="1"/>
</dbReference>
<evidence type="ECO:0000313" key="1">
    <source>
        <dbReference type="EMBL" id="MFC7205246.1"/>
    </source>
</evidence>
<sequence>MEFSRRKTLLLGSSLALSSLSGCISLPFGGSQLTLRLLNFDSVKHDLYVEALLAEGGEQSESVVLDSVYELPPPKEGNDVFEIVERNAIQNKKYAVRAHLSDNHSVRGNYLFYPDCTDNEELFIEIVRDDESEEPYIRFNQNFCGSDSLWF</sequence>
<protein>
    <recommendedName>
        <fullName evidence="3">Lipoprotein</fullName>
    </recommendedName>
</protein>
<keyword evidence="2" id="KW-1185">Reference proteome</keyword>
<evidence type="ECO:0000313" key="2">
    <source>
        <dbReference type="Proteomes" id="UP001596481"/>
    </source>
</evidence>
<proteinExistence type="predicted"/>
<dbReference type="AlphaFoldDB" id="A0ABD5ZIY1"/>
<dbReference type="EMBL" id="JBHTAA010000013">
    <property type="protein sequence ID" value="MFC7205246.1"/>
    <property type="molecule type" value="Genomic_DNA"/>
</dbReference>
<dbReference type="RefSeq" id="WP_390225760.1">
    <property type="nucleotide sequence ID" value="NZ_JBHTAA010000013.1"/>
</dbReference>
<comment type="caution">
    <text evidence="1">The sequence shown here is derived from an EMBL/GenBank/DDBJ whole genome shotgun (WGS) entry which is preliminary data.</text>
</comment>
<dbReference type="Proteomes" id="UP001596481">
    <property type="component" value="Unassembled WGS sequence"/>
</dbReference>